<dbReference type="InterPro" id="IPR036388">
    <property type="entry name" value="WH-like_DNA-bd_sf"/>
</dbReference>
<evidence type="ECO:0000313" key="4">
    <source>
        <dbReference type="EMBL" id="SLM86650.1"/>
    </source>
</evidence>
<dbReference type="InterPro" id="IPR051534">
    <property type="entry name" value="CBASS_pafABC_assoc_protein"/>
</dbReference>
<dbReference type="InterPro" id="IPR001034">
    <property type="entry name" value="DeoR_HTH"/>
</dbReference>
<organism evidence="4 5">
    <name type="scientific">Vagococcus fluvialis bH819</name>
    <dbReference type="NCBI Taxonomy" id="1255619"/>
    <lineage>
        <taxon>Bacteria</taxon>
        <taxon>Bacillati</taxon>
        <taxon>Bacillota</taxon>
        <taxon>Bacilli</taxon>
        <taxon>Lactobacillales</taxon>
        <taxon>Enterococcaceae</taxon>
        <taxon>Vagococcus</taxon>
    </lineage>
</organism>
<proteinExistence type="predicted"/>
<reference evidence="5" key="1">
    <citation type="submission" date="2017-02" db="EMBL/GenBank/DDBJ databases">
        <authorList>
            <person name="Dridi B."/>
        </authorList>
    </citation>
    <scope>NUCLEOTIDE SEQUENCE [LARGE SCALE GENOMIC DNA]</scope>
    <source>
        <strain evidence="5">bH819</strain>
    </source>
</reference>
<dbReference type="Pfam" id="PF13280">
    <property type="entry name" value="WYL"/>
    <property type="match status" value="1"/>
</dbReference>
<dbReference type="OrthoDB" id="9815009at2"/>
<dbReference type="InterPro" id="IPR036390">
    <property type="entry name" value="WH_DNA-bd_sf"/>
</dbReference>
<dbReference type="RefSeq" id="WP_086952267.1">
    <property type="nucleotide sequence ID" value="NZ_FWFD01000015.1"/>
</dbReference>
<dbReference type="Gene3D" id="1.10.10.10">
    <property type="entry name" value="Winged helix-like DNA-binding domain superfamily/Winged helix DNA-binding domain"/>
    <property type="match status" value="1"/>
</dbReference>
<dbReference type="Proteomes" id="UP000195918">
    <property type="component" value="Unassembled WGS sequence"/>
</dbReference>
<sequence length="310" mass="36239">MKKNQRLYEILWFMQQQKRFTATEIATRFDISTRTVQRYIVDLEDMGIFIEATKGKNGGMELISQPLLPPILFNQEEVISIFFAIHAISYIKPFPFKFNTEQAKQKLLSISHKQVQSQIIHLEQIFEIKIPDQKISAPFTEEIIQACLKKRIISGMYHSSKKRSKKKLEPVGVYFQSDFWYLYATDCELEDIRHFRIDRFESLEVSNETFHSTLTLNNLAEKITTKETFQVGIHLSNIGVMRSLENQLLAPYLTVNQDSSGYLDLPLAKEDIDYTFSYLMTLGKHATIEKPEWLINKFLANLEDIKKNYT</sequence>
<evidence type="ECO:0000313" key="5">
    <source>
        <dbReference type="Proteomes" id="UP000195918"/>
    </source>
</evidence>
<dbReference type="PROSITE" id="PS52050">
    <property type="entry name" value="WYL"/>
    <property type="match status" value="1"/>
</dbReference>
<evidence type="ECO:0000259" key="3">
    <source>
        <dbReference type="PROSITE" id="PS51000"/>
    </source>
</evidence>
<feature type="domain" description="HTH deoR-type" evidence="3">
    <location>
        <begin position="3"/>
        <end position="58"/>
    </location>
</feature>
<keyword evidence="5" id="KW-1185">Reference proteome</keyword>
<dbReference type="PANTHER" id="PTHR34580:SF9">
    <property type="entry name" value="SLL5097 PROTEIN"/>
    <property type="match status" value="1"/>
</dbReference>
<dbReference type="AlphaFoldDB" id="A0A1X6WQU1"/>
<gene>
    <name evidence="4" type="ORF">FM121_11185</name>
</gene>
<dbReference type="PROSITE" id="PS51000">
    <property type="entry name" value="HTH_DEOR_2"/>
    <property type="match status" value="1"/>
</dbReference>
<dbReference type="PANTHER" id="PTHR34580">
    <property type="match status" value="1"/>
</dbReference>
<keyword evidence="2" id="KW-0804">Transcription</keyword>
<evidence type="ECO:0000256" key="2">
    <source>
        <dbReference type="ARBA" id="ARBA00023163"/>
    </source>
</evidence>
<dbReference type="EMBL" id="FWFD01000015">
    <property type="protein sequence ID" value="SLM86650.1"/>
    <property type="molecule type" value="Genomic_DNA"/>
</dbReference>
<dbReference type="SUPFAM" id="SSF46785">
    <property type="entry name" value="Winged helix' DNA-binding domain"/>
    <property type="match status" value="1"/>
</dbReference>
<dbReference type="Pfam" id="PF08279">
    <property type="entry name" value="HTH_11"/>
    <property type="match status" value="1"/>
</dbReference>
<protein>
    <submittedName>
        <fullName evidence="4">Transcriptional regulator, DeoR family</fullName>
    </submittedName>
</protein>
<accession>A0A1X6WQU1</accession>
<dbReference type="GO" id="GO:0003700">
    <property type="term" value="F:DNA-binding transcription factor activity"/>
    <property type="evidence" value="ECO:0007669"/>
    <property type="project" value="InterPro"/>
</dbReference>
<dbReference type="InterPro" id="IPR026881">
    <property type="entry name" value="WYL_dom"/>
</dbReference>
<name>A0A1X6WQU1_9ENTE</name>
<evidence type="ECO:0000256" key="1">
    <source>
        <dbReference type="ARBA" id="ARBA00023015"/>
    </source>
</evidence>
<dbReference type="InterPro" id="IPR013196">
    <property type="entry name" value="HTH_11"/>
</dbReference>
<keyword evidence="1" id="KW-0805">Transcription regulation</keyword>